<evidence type="ECO:0000259" key="8">
    <source>
        <dbReference type="PROSITE" id="PS50802"/>
    </source>
</evidence>
<organism evidence="9 10">
    <name type="scientific">Cordyceps confragosa</name>
    <name type="common">Lecanicillium lecanii</name>
    <dbReference type="NCBI Taxonomy" id="2714763"/>
    <lineage>
        <taxon>Eukaryota</taxon>
        <taxon>Fungi</taxon>
        <taxon>Dikarya</taxon>
        <taxon>Ascomycota</taxon>
        <taxon>Pezizomycotina</taxon>
        <taxon>Sordariomycetes</taxon>
        <taxon>Hypocreomycetidae</taxon>
        <taxon>Hypocreales</taxon>
        <taxon>Cordycipitaceae</taxon>
        <taxon>Akanthomyces</taxon>
    </lineage>
</organism>
<feature type="domain" description="OTU" evidence="8">
    <location>
        <begin position="113"/>
        <end position="230"/>
    </location>
</feature>
<evidence type="ECO:0000313" key="9">
    <source>
        <dbReference type="EMBL" id="OAR05739.1"/>
    </source>
</evidence>
<feature type="region of interest" description="Disordered" evidence="7">
    <location>
        <begin position="73"/>
        <end position="101"/>
    </location>
</feature>
<reference evidence="9 10" key="1">
    <citation type="submission" date="2016-03" db="EMBL/GenBank/DDBJ databases">
        <title>Fine-scale spatial genetic structure of a fungal parasite of coffee scale insects.</title>
        <authorList>
            <person name="Jackson D."/>
            <person name="Zemenick K.A."/>
            <person name="Malloure B."/>
            <person name="Quandt C.A."/>
            <person name="James T.Y."/>
        </authorList>
    </citation>
    <scope>NUCLEOTIDE SEQUENCE [LARGE SCALE GENOMIC DNA]</scope>
    <source>
        <strain evidence="9 10">UM487</strain>
    </source>
</reference>
<name>A0A179IUM9_CORDF</name>
<dbReference type="Proteomes" id="UP000243081">
    <property type="component" value="Unassembled WGS sequence"/>
</dbReference>
<dbReference type="PANTHER" id="PTHR13312:SF0">
    <property type="entry name" value="UBIQUITIN THIOESTERASE OTU1"/>
    <property type="match status" value="1"/>
</dbReference>
<dbReference type="GO" id="GO:0036503">
    <property type="term" value="P:ERAD pathway"/>
    <property type="evidence" value="ECO:0007669"/>
    <property type="project" value="TreeGrafter"/>
</dbReference>
<comment type="subcellular location">
    <subcellularLocation>
        <location evidence="6">Cytoplasm</location>
    </subcellularLocation>
</comment>
<evidence type="ECO:0000256" key="5">
    <source>
        <dbReference type="ARBA" id="ARBA00022807"/>
    </source>
</evidence>
<proteinExistence type="predicted"/>
<dbReference type="OrthoDB" id="65596at2759"/>
<dbReference type="Pfam" id="PF02338">
    <property type="entry name" value="OTU"/>
    <property type="match status" value="1"/>
</dbReference>
<dbReference type="GO" id="GO:0016579">
    <property type="term" value="P:protein deubiquitination"/>
    <property type="evidence" value="ECO:0007669"/>
    <property type="project" value="TreeGrafter"/>
</dbReference>
<dbReference type="InterPro" id="IPR038765">
    <property type="entry name" value="Papain-like_cys_pep_sf"/>
</dbReference>
<dbReference type="GO" id="GO:0005829">
    <property type="term" value="C:cytosol"/>
    <property type="evidence" value="ECO:0007669"/>
    <property type="project" value="TreeGrafter"/>
</dbReference>
<keyword evidence="4 6" id="KW-0378">Hydrolase</keyword>
<dbReference type="Gene3D" id="3.90.70.80">
    <property type="match status" value="1"/>
</dbReference>
<dbReference type="EC" id="3.4.19.12" evidence="6"/>
<evidence type="ECO:0000256" key="3">
    <source>
        <dbReference type="ARBA" id="ARBA00022786"/>
    </source>
</evidence>
<dbReference type="GO" id="GO:0005634">
    <property type="term" value="C:nucleus"/>
    <property type="evidence" value="ECO:0007669"/>
    <property type="project" value="TreeGrafter"/>
</dbReference>
<accession>A0A179IUM9</accession>
<evidence type="ECO:0000313" key="10">
    <source>
        <dbReference type="Proteomes" id="UP000243081"/>
    </source>
</evidence>
<dbReference type="SUPFAM" id="SSF54001">
    <property type="entry name" value="Cysteine proteinases"/>
    <property type="match status" value="1"/>
</dbReference>
<dbReference type="AlphaFoldDB" id="A0A179IUM9"/>
<dbReference type="GO" id="GO:0030968">
    <property type="term" value="P:endoplasmic reticulum unfolded protein response"/>
    <property type="evidence" value="ECO:0007669"/>
    <property type="project" value="TreeGrafter"/>
</dbReference>
<evidence type="ECO:0000256" key="2">
    <source>
        <dbReference type="ARBA" id="ARBA00022670"/>
    </source>
</evidence>
<protein>
    <recommendedName>
        <fullName evidence="6">Ubiquitin thioesterase OTU</fullName>
        <ecNumber evidence="6">3.4.19.12</ecNumber>
    </recommendedName>
</protein>
<dbReference type="EMBL" id="LUKN01000129">
    <property type="protein sequence ID" value="OAR05739.1"/>
    <property type="molecule type" value="Genomic_DNA"/>
</dbReference>
<dbReference type="PANTHER" id="PTHR13312">
    <property type="entry name" value="HIV-INDUCED PROTEIN-7-LIKE PROTEASE"/>
    <property type="match status" value="1"/>
</dbReference>
<dbReference type="InterPro" id="IPR003323">
    <property type="entry name" value="OTU_dom"/>
</dbReference>
<dbReference type="GO" id="GO:0004843">
    <property type="term" value="F:cysteine-type deubiquitinase activity"/>
    <property type="evidence" value="ECO:0007669"/>
    <property type="project" value="UniProtKB-UniRule"/>
</dbReference>
<dbReference type="InterPro" id="IPR048857">
    <property type="entry name" value="OTU1_Ubl"/>
</dbReference>
<gene>
    <name evidence="9" type="ORF">LLEC1_01734</name>
</gene>
<keyword evidence="6" id="KW-0963">Cytoplasm</keyword>
<comment type="catalytic activity">
    <reaction evidence="1 6">
        <text>Thiol-dependent hydrolysis of ester, thioester, amide, peptide and isopeptide bonds formed by the C-terminal Gly of ubiquitin (a 76-residue protein attached to proteins as an intracellular targeting signal).</text>
        <dbReference type="EC" id="3.4.19.12"/>
    </reaction>
</comment>
<evidence type="ECO:0000256" key="4">
    <source>
        <dbReference type="ARBA" id="ARBA00022801"/>
    </source>
</evidence>
<keyword evidence="5 6" id="KW-0788">Thiol protease</keyword>
<comment type="function">
    <text evidence="6">Hydrolase that can remove conjugated ubiquitin from proteins and may therefore play an important regulatory role at the level of protein turnover by preventing degradation.</text>
</comment>
<dbReference type="CDD" id="cd22745">
    <property type="entry name" value="OTU_OTU1"/>
    <property type="match status" value="1"/>
</dbReference>
<dbReference type="Pfam" id="PF21403">
    <property type="entry name" value="OTU1_UBXL"/>
    <property type="match status" value="1"/>
</dbReference>
<evidence type="ECO:0000256" key="1">
    <source>
        <dbReference type="ARBA" id="ARBA00000707"/>
    </source>
</evidence>
<keyword evidence="2" id="KW-0645">Protease</keyword>
<evidence type="ECO:0000256" key="7">
    <source>
        <dbReference type="SAM" id="MobiDB-lite"/>
    </source>
</evidence>
<dbReference type="OMA" id="TRCILVY"/>
<sequence>MRARYKWPGGTGIITLGDDATLGDVVKELTSKTLLTGFGIKFGPPAAMQGLDMSRVNQSAKEIGIHGETLTIVPNEERPPPAGQLSGKDRPVRHPKMRPQDVNVPWNIRDGTLVLRVMPSDNSCLFTAFGGALPQQVLPSSLRQMMADYIQEHVDVYSEAILGVPPGQYCRSIIDPDRWGGGIELSILSSIFDIKICTYDTQNLISFGEGKRDQCILVYSGIHYDRIAFTYSEYPYTDATLPPEMDRTTWPVEDEEVLIKAKDLVGKLHGVHYFTNMDGIVLKCDVAGCGWIGSGQINGQRHAEETGHAQLSEIIDTQTGGVLRKCDIRGCDFIGQGDSVARQHWQDTGHDSYSVIEDW</sequence>
<keyword evidence="3 6" id="KW-0833">Ubl conjugation pathway</keyword>
<keyword evidence="10" id="KW-1185">Reference proteome</keyword>
<dbReference type="PROSITE" id="PS50802">
    <property type="entry name" value="OTU"/>
    <property type="match status" value="1"/>
</dbReference>
<evidence type="ECO:0000256" key="6">
    <source>
        <dbReference type="RuleBase" id="RU367104"/>
    </source>
</evidence>
<comment type="caution">
    <text evidence="9">The sequence shown here is derived from an EMBL/GenBank/DDBJ whole genome shotgun (WGS) entry which is preliminary data.</text>
</comment>